<evidence type="ECO:0000313" key="2">
    <source>
        <dbReference type="EMBL" id="URG17461.1"/>
    </source>
</evidence>
<proteinExistence type="predicted"/>
<accession>A0A9E7IPP2</accession>
<evidence type="ECO:0000313" key="3">
    <source>
        <dbReference type="Proteomes" id="UP001057233"/>
    </source>
</evidence>
<gene>
    <name evidence="2" type="ORF">Mbo2_091</name>
</gene>
<feature type="region of interest" description="Disordered" evidence="1">
    <location>
        <begin position="88"/>
        <end position="111"/>
    </location>
</feature>
<name>A0A9E7IPP2_9CAUD</name>
<keyword evidence="3" id="KW-1185">Reference proteome</keyword>
<sequence>MTAPATENATPEVEADLTEFKAVVELVSGATDETAKDATDKARTVYRDLGRKGMAAARSYLSDLGNKIVLEGDLDKAQKVIKLSQDILKPAPSAKKGGSSANKAPKDPTAEHIDHVAAIQLGYSLSILEAPEGIAEDWRERAAAKADEEAQTQAQEYRRFLLNKQEGTEPNVPEFVKAGARISLGRAPKGQGRKPKAVEETALAAAEAGEAAAATPEVAEAAAPEVAAEQATATPEITQETVDAYTQAVG</sequence>
<dbReference type="EMBL" id="ON191531">
    <property type="protein sequence ID" value="URG17461.1"/>
    <property type="molecule type" value="Genomic_DNA"/>
</dbReference>
<reference evidence="2" key="1">
    <citation type="submission" date="2022-04" db="EMBL/GenBank/DDBJ databases">
        <authorList>
            <person name="Hwangbo M."/>
            <person name="Wang B."/>
            <person name="Gill J.J."/>
            <person name="Chu K.-H."/>
            <person name="Young R."/>
        </authorList>
    </citation>
    <scope>NUCLEOTIDE SEQUENCE</scope>
</reference>
<organism evidence="2 3">
    <name type="scientific">Rhodococcus phage Mbo2</name>
    <dbReference type="NCBI Taxonomy" id="2936911"/>
    <lineage>
        <taxon>Viruses</taxon>
        <taxon>Duplodnaviria</taxon>
        <taxon>Heunggongvirae</taxon>
        <taxon>Uroviricota</taxon>
        <taxon>Caudoviricetes</taxon>
        <taxon>Caudoviricetes incertae sedis</taxon>
        <taxon>Mboduovirus</taxon>
        <taxon>Mboduovirus mbo2</taxon>
    </lineage>
</organism>
<protein>
    <submittedName>
        <fullName evidence="2">Uncharacterized protein</fullName>
    </submittedName>
</protein>
<evidence type="ECO:0000256" key="1">
    <source>
        <dbReference type="SAM" id="MobiDB-lite"/>
    </source>
</evidence>
<dbReference type="Proteomes" id="UP001057233">
    <property type="component" value="Segment"/>
</dbReference>